<gene>
    <name evidence="4" type="primary">rps16</name>
</gene>
<dbReference type="GO" id="GO:0005739">
    <property type="term" value="C:mitochondrion"/>
    <property type="evidence" value="ECO:0007669"/>
    <property type="project" value="GOC"/>
</dbReference>
<evidence type="ECO:0000256" key="3">
    <source>
        <dbReference type="ARBA" id="ARBA00023274"/>
    </source>
</evidence>
<accession>A0A3G3MFR5</accession>
<keyword evidence="2 4" id="KW-0689">Ribosomal protein</keyword>
<keyword evidence="3" id="KW-0687">Ribonucleoprotein</keyword>
<dbReference type="GeneID" id="38463404"/>
<dbReference type="NCBIfam" id="TIGR00002">
    <property type="entry name" value="S16"/>
    <property type="match status" value="1"/>
</dbReference>
<reference evidence="4" key="1">
    <citation type="journal article" date="2018" name="Genome Biol. Evol.">
        <title>Mitochondrial and Plastid Genomes from Coralline Red Algae Provide Insights into the Incongruent Evolutionary Histories of Organelles.</title>
        <authorList>
            <person name="Lee J."/>
            <person name="Song H.J."/>
            <person name="In Park S."/>
            <person name="Lee Y.M."/>
            <person name="Jeong S.Y."/>
            <person name="Oh Cho T."/>
            <person name="Kim J.H."/>
            <person name="Choi H.G."/>
            <person name="Choi C.G."/>
            <person name="Nelson W.A."/>
            <person name="Fredericq S."/>
            <person name="Bhattacharya D."/>
            <person name="Su Yoon H."/>
        </authorList>
    </citation>
    <scope>NUCLEOTIDE SEQUENCE</scope>
</reference>
<keyword evidence="4" id="KW-0934">Plastid</keyword>
<dbReference type="RefSeq" id="YP_009541665.1">
    <property type="nucleotide sequence ID" value="NC_039977.1"/>
</dbReference>
<dbReference type="PANTHER" id="PTHR12919">
    <property type="entry name" value="30S RIBOSOMAL PROTEIN S16"/>
    <property type="match status" value="1"/>
</dbReference>
<organism evidence="4">
    <name type="scientific">Synarthrophyton chejuense</name>
    <dbReference type="NCBI Taxonomy" id="2485825"/>
    <lineage>
        <taxon>Eukaryota</taxon>
        <taxon>Rhodophyta</taxon>
        <taxon>Florideophyceae</taxon>
        <taxon>Corallinophycidae</taxon>
        <taxon>Hapalidiales</taxon>
        <taxon>Hapalidiaceae</taxon>
        <taxon>Melobesioideae</taxon>
        <taxon>Synarthrophyton</taxon>
    </lineage>
</organism>
<dbReference type="PROSITE" id="PS00732">
    <property type="entry name" value="RIBOSOMAL_S16"/>
    <property type="match status" value="1"/>
</dbReference>
<name>A0A3G3MFR5_9FLOR</name>
<dbReference type="Pfam" id="PF00886">
    <property type="entry name" value="Ribosomal_S16"/>
    <property type="match status" value="1"/>
</dbReference>
<evidence type="ECO:0000313" key="4">
    <source>
        <dbReference type="EMBL" id="AYR05674.1"/>
    </source>
</evidence>
<comment type="similarity">
    <text evidence="1">Belongs to the bacterial ribosomal protein bS16 family.</text>
</comment>
<dbReference type="PANTHER" id="PTHR12919:SF20">
    <property type="entry name" value="SMALL RIBOSOMAL SUBUNIT PROTEIN BS16M"/>
    <property type="match status" value="1"/>
</dbReference>
<dbReference type="GO" id="GO:0015935">
    <property type="term" value="C:small ribosomal subunit"/>
    <property type="evidence" value="ECO:0007669"/>
    <property type="project" value="TreeGrafter"/>
</dbReference>
<dbReference type="SUPFAM" id="SSF54565">
    <property type="entry name" value="Ribosomal protein S16"/>
    <property type="match status" value="1"/>
</dbReference>
<protein>
    <submittedName>
        <fullName evidence="4">Ribosomal protein S16</fullName>
    </submittedName>
</protein>
<sequence length="85" mass="9956">MLKIRLKRYGRKKQAVYRIIIIDSRKRRDGRAIQEVGFYNPVTNETKMNIPAIEKRIQNGAQLSHTVKNLLNKVNNNSKTYLKEA</sequence>
<dbReference type="GO" id="GO:0003735">
    <property type="term" value="F:structural constituent of ribosome"/>
    <property type="evidence" value="ECO:0007669"/>
    <property type="project" value="InterPro"/>
</dbReference>
<geneLocation type="plastid" evidence="4"/>
<dbReference type="InterPro" id="IPR020592">
    <property type="entry name" value="Ribosomal_bS16_CS"/>
</dbReference>
<dbReference type="InterPro" id="IPR023803">
    <property type="entry name" value="Ribosomal_bS16_dom_sf"/>
</dbReference>
<dbReference type="EMBL" id="MH281626">
    <property type="protein sequence ID" value="AYR05674.1"/>
    <property type="molecule type" value="Genomic_DNA"/>
</dbReference>
<dbReference type="InterPro" id="IPR000307">
    <property type="entry name" value="Ribosomal_bS16"/>
</dbReference>
<dbReference type="AlphaFoldDB" id="A0A3G3MFR5"/>
<evidence type="ECO:0000256" key="1">
    <source>
        <dbReference type="ARBA" id="ARBA00006668"/>
    </source>
</evidence>
<dbReference type="Gene3D" id="3.30.1320.10">
    <property type="match status" value="1"/>
</dbReference>
<evidence type="ECO:0000256" key="2">
    <source>
        <dbReference type="ARBA" id="ARBA00022980"/>
    </source>
</evidence>
<dbReference type="GO" id="GO:0032543">
    <property type="term" value="P:mitochondrial translation"/>
    <property type="evidence" value="ECO:0007669"/>
    <property type="project" value="TreeGrafter"/>
</dbReference>
<proteinExistence type="inferred from homology"/>
<dbReference type="HAMAP" id="MF_00385">
    <property type="entry name" value="Ribosomal_bS16"/>
    <property type="match status" value="1"/>
</dbReference>